<protein>
    <submittedName>
        <fullName evidence="1">Uncharacterized protein</fullName>
    </submittedName>
</protein>
<evidence type="ECO:0000313" key="2">
    <source>
        <dbReference type="Proteomes" id="UP001174934"/>
    </source>
</evidence>
<name>A0AA39XIJ5_9PEZI</name>
<dbReference type="EMBL" id="JAULSR010000001">
    <property type="protein sequence ID" value="KAK0634651.1"/>
    <property type="molecule type" value="Genomic_DNA"/>
</dbReference>
<comment type="caution">
    <text evidence="1">The sequence shown here is derived from an EMBL/GenBank/DDBJ whole genome shotgun (WGS) entry which is preliminary data.</text>
</comment>
<dbReference type="AlphaFoldDB" id="A0AA39XIJ5"/>
<evidence type="ECO:0000313" key="1">
    <source>
        <dbReference type="EMBL" id="KAK0634651.1"/>
    </source>
</evidence>
<gene>
    <name evidence="1" type="ORF">B0T17DRAFT_12974</name>
</gene>
<reference evidence="1" key="1">
    <citation type="submission" date="2023-06" db="EMBL/GenBank/DDBJ databases">
        <title>Genome-scale phylogeny and comparative genomics of the fungal order Sordariales.</title>
        <authorList>
            <consortium name="Lawrence Berkeley National Laboratory"/>
            <person name="Hensen N."/>
            <person name="Bonometti L."/>
            <person name="Westerberg I."/>
            <person name="Brannstrom I.O."/>
            <person name="Guillou S."/>
            <person name="Cros-Aarteil S."/>
            <person name="Calhoun S."/>
            <person name="Haridas S."/>
            <person name="Kuo A."/>
            <person name="Mondo S."/>
            <person name="Pangilinan J."/>
            <person name="Riley R."/>
            <person name="LaButti K."/>
            <person name="Andreopoulos B."/>
            <person name="Lipzen A."/>
            <person name="Chen C."/>
            <person name="Yanf M."/>
            <person name="Daum C."/>
            <person name="Ng V."/>
            <person name="Clum A."/>
            <person name="Steindorff A."/>
            <person name="Ohm R."/>
            <person name="Martin F."/>
            <person name="Silar P."/>
            <person name="Natvig D."/>
            <person name="Lalanne C."/>
            <person name="Gautier V."/>
            <person name="Ament-velasquez S.L."/>
            <person name="Kruys A."/>
            <person name="Hutchinson M.I."/>
            <person name="Powell A.J."/>
            <person name="Barry K."/>
            <person name="Miller A.N."/>
            <person name="Grigoriev I.V."/>
            <person name="Debuchy R."/>
            <person name="Gladieux P."/>
            <person name="Thoren M.H."/>
            <person name="Johannesson H."/>
        </authorList>
    </citation>
    <scope>NUCLEOTIDE SEQUENCE</scope>
    <source>
        <strain evidence="1">SMH3391-2</strain>
    </source>
</reference>
<proteinExistence type="predicted"/>
<organism evidence="1 2">
    <name type="scientific">Bombardia bombarda</name>
    <dbReference type="NCBI Taxonomy" id="252184"/>
    <lineage>
        <taxon>Eukaryota</taxon>
        <taxon>Fungi</taxon>
        <taxon>Dikarya</taxon>
        <taxon>Ascomycota</taxon>
        <taxon>Pezizomycotina</taxon>
        <taxon>Sordariomycetes</taxon>
        <taxon>Sordariomycetidae</taxon>
        <taxon>Sordariales</taxon>
        <taxon>Lasiosphaeriaceae</taxon>
        <taxon>Bombardia</taxon>
    </lineage>
</organism>
<sequence length="53" mass="5860">MIARTLPFPPPPLCASEFGVATVSSLHFSIFDDSRQGLIGMELRTVTEYPLYS</sequence>
<dbReference type="Proteomes" id="UP001174934">
    <property type="component" value="Unassembled WGS sequence"/>
</dbReference>
<keyword evidence="2" id="KW-1185">Reference proteome</keyword>
<accession>A0AA39XIJ5</accession>